<dbReference type="PANTHER" id="PTHR33399:SF6">
    <property type="entry name" value="PSBQ-LIKE PROTEIN 3, CHLOROPLASTIC"/>
    <property type="match status" value="1"/>
</dbReference>
<sequence>MAFASSISWSSHNTHHSSVASTVCTSTSRTVTQNNIKPRHSIDRRITCVALVSSLVLAATSNRTATGFEFRMTVPDQTAAEAQSVIRDHAQALLDVKTLLDEEDWREAQRELRRTSGYLRQDIYTIIQSKDGNIRPLLRKLYSDLFNNVTQLDYAARAKDVAQVREYYNNVATVLKDILSRF</sequence>
<dbReference type="EMBL" id="JBDFQZ010000004">
    <property type="protein sequence ID" value="KAK9733009.1"/>
    <property type="molecule type" value="Genomic_DNA"/>
</dbReference>
<evidence type="ECO:0000256" key="4">
    <source>
        <dbReference type="ARBA" id="ARBA00022946"/>
    </source>
</evidence>
<organism evidence="8 9">
    <name type="scientific">Saponaria officinalis</name>
    <name type="common">Common soapwort</name>
    <name type="synonym">Lychnis saponaria</name>
    <dbReference type="NCBI Taxonomy" id="3572"/>
    <lineage>
        <taxon>Eukaryota</taxon>
        <taxon>Viridiplantae</taxon>
        <taxon>Streptophyta</taxon>
        <taxon>Embryophyta</taxon>
        <taxon>Tracheophyta</taxon>
        <taxon>Spermatophyta</taxon>
        <taxon>Magnoliopsida</taxon>
        <taxon>eudicotyledons</taxon>
        <taxon>Gunneridae</taxon>
        <taxon>Pentapetalae</taxon>
        <taxon>Caryophyllales</taxon>
        <taxon>Caryophyllaceae</taxon>
        <taxon>Caryophylleae</taxon>
        <taxon>Saponaria</taxon>
    </lineage>
</organism>
<keyword evidence="3" id="KW-0934">Plastid</keyword>
<protein>
    <recommendedName>
        <fullName evidence="10">PsbQ-like protein 3, chloroplastic</fullName>
    </recommendedName>
</protein>
<evidence type="ECO:0000256" key="6">
    <source>
        <dbReference type="ARBA" id="ARBA00023136"/>
    </source>
</evidence>
<dbReference type="GO" id="GO:0019898">
    <property type="term" value="C:extrinsic component of membrane"/>
    <property type="evidence" value="ECO:0007669"/>
    <property type="project" value="InterPro"/>
</dbReference>
<evidence type="ECO:0000313" key="9">
    <source>
        <dbReference type="Proteomes" id="UP001443914"/>
    </source>
</evidence>
<dbReference type="Pfam" id="PF05757">
    <property type="entry name" value="PsbQ"/>
    <property type="match status" value="1"/>
</dbReference>
<evidence type="ECO:0000256" key="5">
    <source>
        <dbReference type="ARBA" id="ARBA00023078"/>
    </source>
</evidence>
<evidence type="ECO:0000256" key="1">
    <source>
        <dbReference type="ARBA" id="ARBA00004334"/>
    </source>
</evidence>
<comment type="subcellular location">
    <subcellularLocation>
        <location evidence="1">Plastid</location>
        <location evidence="1">Chloroplast thylakoid membrane</location>
    </subcellularLocation>
</comment>
<evidence type="ECO:0000256" key="2">
    <source>
        <dbReference type="ARBA" id="ARBA00022528"/>
    </source>
</evidence>
<keyword evidence="2" id="KW-0150">Chloroplast</keyword>
<dbReference type="AlphaFoldDB" id="A0AAW1LCV3"/>
<comment type="caution">
    <text evidence="8">The sequence shown here is derived from an EMBL/GenBank/DDBJ whole genome shotgun (WGS) entry which is preliminary data.</text>
</comment>
<dbReference type="InterPro" id="IPR054099">
    <property type="entry name" value="PSII_PsbQ_pln"/>
</dbReference>
<dbReference type="SUPFAM" id="SSF101112">
    <property type="entry name" value="Oxygen-evolving enhancer protein 3"/>
    <property type="match status" value="1"/>
</dbReference>
<dbReference type="GO" id="GO:0009767">
    <property type="term" value="P:photosynthetic electron transport chain"/>
    <property type="evidence" value="ECO:0007669"/>
    <property type="project" value="TreeGrafter"/>
</dbReference>
<reference evidence="8" key="1">
    <citation type="submission" date="2024-03" db="EMBL/GenBank/DDBJ databases">
        <title>WGS assembly of Saponaria officinalis var. Norfolk2.</title>
        <authorList>
            <person name="Jenkins J."/>
            <person name="Shu S."/>
            <person name="Grimwood J."/>
            <person name="Barry K."/>
            <person name="Goodstein D."/>
            <person name="Schmutz J."/>
            <person name="Leebens-Mack J."/>
            <person name="Osbourn A."/>
        </authorList>
    </citation>
    <scope>NUCLEOTIDE SEQUENCE [LARGE SCALE GENOMIC DNA]</scope>
    <source>
        <strain evidence="8">JIC</strain>
    </source>
</reference>
<keyword evidence="5" id="KW-0793">Thylakoid</keyword>
<evidence type="ECO:0000313" key="8">
    <source>
        <dbReference type="EMBL" id="KAK9733009.1"/>
    </source>
</evidence>
<evidence type="ECO:0000256" key="7">
    <source>
        <dbReference type="ARBA" id="ARBA00035649"/>
    </source>
</evidence>
<keyword evidence="9" id="KW-1185">Reference proteome</keyword>
<keyword evidence="4" id="KW-0809">Transit peptide</keyword>
<comment type="similarity">
    <text evidence="7">Belongs to the PsbQ family.</text>
</comment>
<proteinExistence type="inferred from homology"/>
<dbReference type="Proteomes" id="UP001443914">
    <property type="component" value="Unassembled WGS sequence"/>
</dbReference>
<evidence type="ECO:0000256" key="3">
    <source>
        <dbReference type="ARBA" id="ARBA00022640"/>
    </source>
</evidence>
<keyword evidence="6" id="KW-0472">Membrane</keyword>
<dbReference type="InterPro" id="IPR008797">
    <property type="entry name" value="PSII_PsbQ"/>
</dbReference>
<name>A0AAW1LCV3_SAPOF</name>
<dbReference type="InterPro" id="IPR023222">
    <property type="entry name" value="PsbQ-like_dom_sf"/>
</dbReference>
<dbReference type="GO" id="GO:0005509">
    <property type="term" value="F:calcium ion binding"/>
    <property type="evidence" value="ECO:0007669"/>
    <property type="project" value="InterPro"/>
</dbReference>
<accession>A0AAW1LCV3</accession>
<dbReference type="Gene3D" id="1.20.120.290">
    <property type="entry name" value="Oxygen-evolving enhancer protein 3 (PsbQ), four-helix up-down bundle"/>
    <property type="match status" value="1"/>
</dbReference>
<dbReference type="GO" id="GO:0009535">
    <property type="term" value="C:chloroplast thylakoid membrane"/>
    <property type="evidence" value="ECO:0007669"/>
    <property type="project" value="UniProtKB-SubCell"/>
</dbReference>
<dbReference type="FunFam" id="1.20.120.290:FF:000004">
    <property type="entry name" value="Oxygen-evolving enhancer protein 3"/>
    <property type="match status" value="1"/>
</dbReference>
<dbReference type="PANTHER" id="PTHR33399">
    <property type="entry name" value="OXYGEN-EVOLVING ENHANCER PROTEIN 3-1, CHLOROPLASTIC"/>
    <property type="match status" value="1"/>
</dbReference>
<gene>
    <name evidence="8" type="ORF">RND81_04G038000</name>
</gene>
<dbReference type="GO" id="GO:0009654">
    <property type="term" value="C:photosystem II oxygen evolving complex"/>
    <property type="evidence" value="ECO:0007669"/>
    <property type="project" value="InterPro"/>
</dbReference>
<evidence type="ECO:0008006" key="10">
    <source>
        <dbReference type="Google" id="ProtNLM"/>
    </source>
</evidence>